<sequence>MKTPQEYARARHPTAAAAAYPPFALARHINHRRSPSSTTPFFLPGAHIRLSQLHLPHSDEGTTNSSHRRLQLMLSSLTASIGFSGAFRPHQHCQPRSTPLPVGFILQTTQRSSHCVRETAPSPKLETLSRKSPPSTASCDAATNTLLIPEVSLNATYRNHDFLMRGRALASPWVLAPFTRASNLRFRNMPTATQLSHVVNAPVAASSWYSILTFGSSKLFLPSGHTPGNHHDQWAKPDEGLRCCVCLHTHGRPKTERRDAGVVFAIRNDIVGRLVCLPQGFNDRLISLRLPLLGDPFVTIISAYAPPITSSDATKDRFYEDLHAVLATVPKVEKLIVLGDFNARVGTDHAAWHGVLAPHGLEKRAARKLPAPQTNTADAQALPIRPHCQNTFRARIDFVRHLRTQCTNNPKIQNSTSNCANPSSDSHTLTPGIDFIIPTTIETTSQYSSTVTSTTATDATAPISGGDSLLNCSHCDRTLTSRIGLVGHLRLHRT</sequence>
<protein>
    <submittedName>
        <fullName evidence="5">C2H2-type domain-containing protein</fullName>
    </submittedName>
</protein>
<evidence type="ECO:0000256" key="1">
    <source>
        <dbReference type="PROSITE-ProRule" id="PRU00042"/>
    </source>
</evidence>
<evidence type="ECO:0000313" key="3">
    <source>
        <dbReference type="EMBL" id="VDM02753.1"/>
    </source>
</evidence>
<accession>A0A183TIS0</accession>
<evidence type="ECO:0000259" key="2">
    <source>
        <dbReference type="PROSITE" id="PS50157"/>
    </source>
</evidence>
<dbReference type="InterPro" id="IPR036691">
    <property type="entry name" value="Endo/exonu/phosph_ase_sf"/>
</dbReference>
<proteinExistence type="predicted"/>
<organism evidence="5">
    <name type="scientific">Schistocephalus solidus</name>
    <name type="common">Tapeworm</name>
    <dbReference type="NCBI Taxonomy" id="70667"/>
    <lineage>
        <taxon>Eukaryota</taxon>
        <taxon>Metazoa</taxon>
        <taxon>Spiralia</taxon>
        <taxon>Lophotrochozoa</taxon>
        <taxon>Platyhelminthes</taxon>
        <taxon>Cestoda</taxon>
        <taxon>Eucestoda</taxon>
        <taxon>Diphyllobothriidea</taxon>
        <taxon>Diphyllobothriidae</taxon>
        <taxon>Schistocephalus</taxon>
    </lineage>
</organism>
<dbReference type="InterPro" id="IPR013087">
    <property type="entry name" value="Znf_C2H2_type"/>
</dbReference>
<dbReference type="WBParaSite" id="SSLN_0001698901-mRNA-1">
    <property type="protein sequence ID" value="SSLN_0001698901-mRNA-1"/>
    <property type="gene ID" value="SSLN_0001698901"/>
</dbReference>
<keyword evidence="1" id="KW-0863">Zinc-finger</keyword>
<dbReference type="Gene3D" id="3.60.10.10">
    <property type="entry name" value="Endonuclease/exonuclease/phosphatase"/>
    <property type="match status" value="1"/>
</dbReference>
<feature type="domain" description="C2H2-type" evidence="2">
    <location>
        <begin position="470"/>
        <end position="494"/>
    </location>
</feature>
<dbReference type="PROSITE" id="PS00028">
    <property type="entry name" value="ZINC_FINGER_C2H2_1"/>
    <property type="match status" value="1"/>
</dbReference>
<keyword evidence="1" id="KW-0862">Zinc</keyword>
<dbReference type="AlphaFoldDB" id="A0A183TIS0"/>
<dbReference type="EMBL" id="UYSU01040999">
    <property type="protein sequence ID" value="VDM02753.1"/>
    <property type="molecule type" value="Genomic_DNA"/>
</dbReference>
<dbReference type="GO" id="GO:0008270">
    <property type="term" value="F:zinc ion binding"/>
    <property type="evidence" value="ECO:0007669"/>
    <property type="project" value="UniProtKB-KW"/>
</dbReference>
<reference evidence="5" key="1">
    <citation type="submission" date="2016-06" db="UniProtKB">
        <authorList>
            <consortium name="WormBaseParasite"/>
        </authorList>
    </citation>
    <scope>IDENTIFICATION</scope>
</reference>
<name>A0A183TIS0_SCHSO</name>
<reference evidence="3 4" key="2">
    <citation type="submission" date="2018-11" db="EMBL/GenBank/DDBJ databases">
        <authorList>
            <consortium name="Pathogen Informatics"/>
        </authorList>
    </citation>
    <scope>NUCLEOTIDE SEQUENCE [LARGE SCALE GENOMIC DNA]</scope>
    <source>
        <strain evidence="3 4">NST_G2</strain>
    </source>
</reference>
<keyword evidence="1" id="KW-0479">Metal-binding</keyword>
<dbReference type="SUPFAM" id="SSF56219">
    <property type="entry name" value="DNase I-like"/>
    <property type="match status" value="1"/>
</dbReference>
<keyword evidence="4" id="KW-1185">Reference proteome</keyword>
<gene>
    <name evidence="3" type="ORF">SSLN_LOCUS16367</name>
</gene>
<evidence type="ECO:0000313" key="4">
    <source>
        <dbReference type="Proteomes" id="UP000275846"/>
    </source>
</evidence>
<evidence type="ECO:0000313" key="5">
    <source>
        <dbReference type="WBParaSite" id="SSLN_0001698901-mRNA-1"/>
    </source>
</evidence>
<dbReference type="PROSITE" id="PS50157">
    <property type="entry name" value="ZINC_FINGER_C2H2_2"/>
    <property type="match status" value="1"/>
</dbReference>
<dbReference type="Proteomes" id="UP000275846">
    <property type="component" value="Unassembled WGS sequence"/>
</dbReference>